<comment type="caution">
    <text evidence="2">The sequence shown here is derived from an EMBL/GenBank/DDBJ whole genome shotgun (WGS) entry which is preliminary data.</text>
</comment>
<feature type="region of interest" description="Disordered" evidence="1">
    <location>
        <begin position="161"/>
        <end position="204"/>
    </location>
</feature>
<dbReference type="EMBL" id="JAYWIO010000005">
    <property type="protein sequence ID" value="KAK7259367.1"/>
    <property type="molecule type" value="Genomic_DNA"/>
</dbReference>
<protein>
    <submittedName>
        <fullName evidence="2">Uncharacterized protein</fullName>
    </submittedName>
</protein>
<sequence length="406" mass="45861">MWWFPTGGTHGPIREIKEDKDALEVASYALKNMTEVDIYIEHNMVSVPHEVFLISSVEDIMSKLSQPNTDDVEIIYVEDPVAERVEVHVDPVDEIVEDHVDPMAEADSVEDLVASEYLVADHDDLVTKSVEDHVAECVVDHVHDTECVGDPETNIVMEGTVQREDAGPIPHPSGRSEDTTFGSDDSEDRRTDSDNDNVRSVFFDDSEEERDLDLDDGFDCDLIPEGVHITYVDAPASQVTPPIQVRKKRSAASVSGSFTRRQSARLRRLRESANDDTNGGSAFNEDQFKEGVWLKRLETYELTYNPDAGNVLQVVETEPPAKRRKGKKKAIASSENVVSSQPITRSKVRKEITRGVTMSQHVTRSKRWLLYKGLSSRHLAPDEEYCKCNYWPIGLDYMSMMETWKK</sequence>
<organism evidence="2 3">
    <name type="scientific">Crotalaria pallida</name>
    <name type="common">Smooth rattlebox</name>
    <name type="synonym">Crotalaria striata</name>
    <dbReference type="NCBI Taxonomy" id="3830"/>
    <lineage>
        <taxon>Eukaryota</taxon>
        <taxon>Viridiplantae</taxon>
        <taxon>Streptophyta</taxon>
        <taxon>Embryophyta</taxon>
        <taxon>Tracheophyta</taxon>
        <taxon>Spermatophyta</taxon>
        <taxon>Magnoliopsida</taxon>
        <taxon>eudicotyledons</taxon>
        <taxon>Gunneridae</taxon>
        <taxon>Pentapetalae</taxon>
        <taxon>rosids</taxon>
        <taxon>fabids</taxon>
        <taxon>Fabales</taxon>
        <taxon>Fabaceae</taxon>
        <taxon>Papilionoideae</taxon>
        <taxon>50 kb inversion clade</taxon>
        <taxon>genistoids sensu lato</taxon>
        <taxon>core genistoids</taxon>
        <taxon>Crotalarieae</taxon>
        <taxon>Crotalaria</taxon>
    </lineage>
</organism>
<dbReference type="AlphaFoldDB" id="A0AAN9EKP0"/>
<dbReference type="Proteomes" id="UP001372338">
    <property type="component" value="Unassembled WGS sequence"/>
</dbReference>
<accession>A0AAN9EKP0</accession>
<proteinExistence type="predicted"/>
<name>A0AAN9EKP0_CROPI</name>
<feature type="compositionally biased region" description="Basic and acidic residues" evidence="1">
    <location>
        <begin position="187"/>
        <end position="197"/>
    </location>
</feature>
<evidence type="ECO:0000256" key="1">
    <source>
        <dbReference type="SAM" id="MobiDB-lite"/>
    </source>
</evidence>
<evidence type="ECO:0000313" key="3">
    <source>
        <dbReference type="Proteomes" id="UP001372338"/>
    </source>
</evidence>
<gene>
    <name evidence="2" type="ORF">RIF29_24974</name>
</gene>
<evidence type="ECO:0000313" key="2">
    <source>
        <dbReference type="EMBL" id="KAK7259367.1"/>
    </source>
</evidence>
<reference evidence="2 3" key="1">
    <citation type="submission" date="2024-01" db="EMBL/GenBank/DDBJ databases">
        <title>The genomes of 5 underutilized Papilionoideae crops provide insights into root nodulation and disease resistanc.</title>
        <authorList>
            <person name="Yuan L."/>
        </authorList>
    </citation>
    <scope>NUCLEOTIDE SEQUENCE [LARGE SCALE GENOMIC DNA]</scope>
    <source>
        <strain evidence="2">ZHUSHIDOU_FW_LH</strain>
        <tissue evidence="2">Leaf</tissue>
    </source>
</reference>
<keyword evidence="3" id="KW-1185">Reference proteome</keyword>